<protein>
    <submittedName>
        <fullName evidence="1">Uncharacterized protein</fullName>
    </submittedName>
</protein>
<dbReference type="Proteomes" id="UP001054837">
    <property type="component" value="Unassembled WGS sequence"/>
</dbReference>
<evidence type="ECO:0000313" key="1">
    <source>
        <dbReference type="EMBL" id="GIX74423.1"/>
    </source>
</evidence>
<accession>A0AAV4MPW9</accession>
<dbReference type="EMBL" id="BPLQ01000746">
    <property type="protein sequence ID" value="GIX74423.1"/>
    <property type="molecule type" value="Genomic_DNA"/>
</dbReference>
<proteinExistence type="predicted"/>
<name>A0AAV4MPW9_9ARAC</name>
<dbReference type="AlphaFoldDB" id="A0AAV4MPW9"/>
<organism evidence="1 2">
    <name type="scientific">Caerostris darwini</name>
    <dbReference type="NCBI Taxonomy" id="1538125"/>
    <lineage>
        <taxon>Eukaryota</taxon>
        <taxon>Metazoa</taxon>
        <taxon>Ecdysozoa</taxon>
        <taxon>Arthropoda</taxon>
        <taxon>Chelicerata</taxon>
        <taxon>Arachnida</taxon>
        <taxon>Araneae</taxon>
        <taxon>Araneomorphae</taxon>
        <taxon>Entelegynae</taxon>
        <taxon>Araneoidea</taxon>
        <taxon>Araneidae</taxon>
        <taxon>Caerostris</taxon>
    </lineage>
</organism>
<reference evidence="1 2" key="1">
    <citation type="submission" date="2021-06" db="EMBL/GenBank/DDBJ databases">
        <title>Caerostris darwini draft genome.</title>
        <authorList>
            <person name="Kono N."/>
            <person name="Arakawa K."/>
        </authorList>
    </citation>
    <scope>NUCLEOTIDE SEQUENCE [LARGE SCALE GENOMIC DNA]</scope>
</reference>
<keyword evidence="2" id="KW-1185">Reference proteome</keyword>
<comment type="caution">
    <text evidence="1">The sequence shown here is derived from an EMBL/GenBank/DDBJ whole genome shotgun (WGS) entry which is preliminary data.</text>
</comment>
<sequence>MPNNSIEETPEASNLQELVPPMMGALSSLLSATERFSDALFQRADALSEKATKIKDMAVKRSFTETSDNLREISTALVSFSATSTLASTQIQTILDDEEGFESKFSGVVGEVRDMAKQIGAVAASIRLVSLSIQQISETLQEDEMMSAAGLEVDEMVDSADHMDYEEFQNDGGLN</sequence>
<evidence type="ECO:0000313" key="2">
    <source>
        <dbReference type="Proteomes" id="UP001054837"/>
    </source>
</evidence>
<gene>
    <name evidence="1" type="ORF">CDAR_235211</name>
</gene>